<evidence type="ECO:0000313" key="1">
    <source>
        <dbReference type="EMBL" id="RTG87271.1"/>
    </source>
</evidence>
<dbReference type="STRING" id="6184.A0A430QHV5"/>
<dbReference type="AlphaFoldDB" id="A0A430QHV5"/>
<dbReference type="GO" id="GO:0005929">
    <property type="term" value="C:cilium"/>
    <property type="evidence" value="ECO:0007669"/>
    <property type="project" value="TreeGrafter"/>
</dbReference>
<dbReference type="Gene3D" id="1.20.5.190">
    <property type="match status" value="2"/>
</dbReference>
<dbReference type="SMART" id="SM00015">
    <property type="entry name" value="IQ"/>
    <property type="match status" value="3"/>
</dbReference>
<dbReference type="GO" id="GO:0060271">
    <property type="term" value="P:cilium assembly"/>
    <property type="evidence" value="ECO:0007669"/>
    <property type="project" value="InterPro"/>
</dbReference>
<organism evidence="1 2">
    <name type="scientific">Schistosoma bovis</name>
    <name type="common">Blood fluke</name>
    <dbReference type="NCBI Taxonomy" id="6184"/>
    <lineage>
        <taxon>Eukaryota</taxon>
        <taxon>Metazoa</taxon>
        <taxon>Spiralia</taxon>
        <taxon>Lophotrochozoa</taxon>
        <taxon>Platyhelminthes</taxon>
        <taxon>Trematoda</taxon>
        <taxon>Digenea</taxon>
        <taxon>Strigeidida</taxon>
        <taxon>Schistosomatoidea</taxon>
        <taxon>Schistosomatidae</taxon>
        <taxon>Schistosoma</taxon>
    </lineage>
</organism>
<dbReference type="PROSITE" id="PS50096">
    <property type="entry name" value="IQ"/>
    <property type="match status" value="2"/>
</dbReference>
<dbReference type="SUPFAM" id="SSF52540">
    <property type="entry name" value="P-loop containing nucleoside triphosphate hydrolases"/>
    <property type="match status" value="1"/>
</dbReference>
<dbReference type="InterPro" id="IPR027417">
    <property type="entry name" value="P-loop_NTPase"/>
</dbReference>
<dbReference type="InterPro" id="IPR000048">
    <property type="entry name" value="IQ_motif_EF-hand-BS"/>
</dbReference>
<comment type="caution">
    <text evidence="1">The sequence shown here is derived from an EMBL/GenBank/DDBJ whole genome shotgun (WGS) entry which is preliminary data.</text>
</comment>
<reference evidence="1 2" key="1">
    <citation type="journal article" date="2019" name="PLoS Pathog.">
        <title>Genome sequence of the bovine parasite Schistosoma bovis Tanzania.</title>
        <authorList>
            <person name="Oey H."/>
            <person name="Zakrzewski M."/>
            <person name="Gobert G."/>
            <person name="Gravermann K."/>
            <person name="Stoye J."/>
            <person name="Jones M."/>
            <person name="Mcmanus D."/>
            <person name="Krause L."/>
        </authorList>
    </citation>
    <scope>NUCLEOTIDE SEQUENCE [LARGE SCALE GENOMIC DNA]</scope>
    <source>
        <strain evidence="1 2">TAN1997</strain>
    </source>
</reference>
<evidence type="ECO:0000313" key="2">
    <source>
        <dbReference type="Proteomes" id="UP000290809"/>
    </source>
</evidence>
<feature type="non-terminal residue" evidence="1">
    <location>
        <position position="311"/>
    </location>
</feature>
<dbReference type="Pfam" id="PF00612">
    <property type="entry name" value="IQ"/>
    <property type="match status" value="2"/>
</dbReference>
<gene>
    <name evidence="1" type="ORF">DC041_0009650</name>
</gene>
<dbReference type="PANTHER" id="PTHR15673">
    <property type="entry name" value="IQ CALMODULIN-BINDING MOTIF CONTAINING PROTEIN 1"/>
    <property type="match status" value="1"/>
</dbReference>
<dbReference type="Proteomes" id="UP000290809">
    <property type="component" value="Unassembled WGS sequence"/>
</dbReference>
<accession>A0A430QHV5</accession>
<dbReference type="GO" id="GO:0005516">
    <property type="term" value="F:calmodulin binding"/>
    <property type="evidence" value="ECO:0007669"/>
    <property type="project" value="InterPro"/>
</dbReference>
<proteinExistence type="predicted"/>
<name>A0A430QHV5_SCHBO</name>
<dbReference type="EMBL" id="QMKO01001700">
    <property type="protein sequence ID" value="RTG87271.1"/>
    <property type="molecule type" value="Genomic_DNA"/>
</dbReference>
<dbReference type="PANTHER" id="PTHR15673:SF2">
    <property type="entry name" value="IQ CALMODULIN-BINDING MOTIF-CONTAINING PROTEIN 1"/>
    <property type="match status" value="1"/>
</dbReference>
<sequence>MFCVQKTPQKNCDRLPEKRMPFIQMLCNLLSSVPDAYHVYFELYVVLSKPITPKRRTNKEPKSLIVLLIKIPELSKTIAKRYYGIQLLIMKWLNQVTNKSNGLVSKNISMETTQTILDKNAACSQSLKQQINLINESQIPTTKEEKPEMIINRKKTLENKNMNVKQAAIIIQSNWRGYSDRMKIKRMNESIGILQRHFREHQLKKLENEQQIQLEKESQIMITKNRHKRYREKLETEIKLWSSLPGCLVENEWNKERELAAISIQRYYRGYYVRKYLKNQQNYLKRDKAARIIQLNFRKYLSRIECASSGK</sequence>
<dbReference type="InterPro" id="IPR028765">
    <property type="entry name" value="IQCB1"/>
</dbReference>
<protein>
    <submittedName>
        <fullName evidence="1">Uncharacterized protein</fullName>
    </submittedName>
</protein>
<keyword evidence="2" id="KW-1185">Reference proteome</keyword>